<dbReference type="AlphaFoldDB" id="A0A0A8YXU4"/>
<accession>A0A0A8YXU4</accession>
<organism evidence="1">
    <name type="scientific">Arundo donax</name>
    <name type="common">Giant reed</name>
    <name type="synonym">Donax arundinaceus</name>
    <dbReference type="NCBI Taxonomy" id="35708"/>
    <lineage>
        <taxon>Eukaryota</taxon>
        <taxon>Viridiplantae</taxon>
        <taxon>Streptophyta</taxon>
        <taxon>Embryophyta</taxon>
        <taxon>Tracheophyta</taxon>
        <taxon>Spermatophyta</taxon>
        <taxon>Magnoliopsida</taxon>
        <taxon>Liliopsida</taxon>
        <taxon>Poales</taxon>
        <taxon>Poaceae</taxon>
        <taxon>PACMAD clade</taxon>
        <taxon>Arundinoideae</taxon>
        <taxon>Arundineae</taxon>
        <taxon>Arundo</taxon>
    </lineage>
</organism>
<sequence length="33" mass="3848">MTELHPKATPFAKLKLVNEKWQMSSSSPWFAKK</sequence>
<reference evidence="1" key="2">
    <citation type="journal article" date="2015" name="Data Brief">
        <title>Shoot transcriptome of the giant reed, Arundo donax.</title>
        <authorList>
            <person name="Barrero R.A."/>
            <person name="Guerrero F.D."/>
            <person name="Moolhuijzen P."/>
            <person name="Goolsby J.A."/>
            <person name="Tidwell J."/>
            <person name="Bellgard S.E."/>
            <person name="Bellgard M.I."/>
        </authorList>
    </citation>
    <scope>NUCLEOTIDE SEQUENCE</scope>
    <source>
        <tissue evidence="1">Shoot tissue taken approximately 20 cm above the soil surface</tissue>
    </source>
</reference>
<reference evidence="1" key="1">
    <citation type="submission" date="2014-09" db="EMBL/GenBank/DDBJ databases">
        <authorList>
            <person name="Magalhaes I.L.F."/>
            <person name="Oliveira U."/>
            <person name="Santos F.R."/>
            <person name="Vidigal T.H.D.A."/>
            <person name="Brescovit A.D."/>
            <person name="Santos A.J."/>
        </authorList>
    </citation>
    <scope>NUCLEOTIDE SEQUENCE</scope>
    <source>
        <tissue evidence="1">Shoot tissue taken approximately 20 cm above the soil surface</tissue>
    </source>
</reference>
<evidence type="ECO:0000313" key="1">
    <source>
        <dbReference type="EMBL" id="JAD27432.1"/>
    </source>
</evidence>
<protein>
    <submittedName>
        <fullName evidence="1">Uncharacterized protein</fullName>
    </submittedName>
</protein>
<proteinExistence type="predicted"/>
<dbReference type="EMBL" id="GBRH01270463">
    <property type="protein sequence ID" value="JAD27432.1"/>
    <property type="molecule type" value="Transcribed_RNA"/>
</dbReference>
<name>A0A0A8YXU4_ARUDO</name>